<reference evidence="5" key="1">
    <citation type="journal article" date="2014" name="Int. J. Syst. Evol. Microbiol.">
        <title>Complete genome sequence of Corynebacterium casei LMG S-19264T (=DSM 44701T), isolated from a smear-ripened cheese.</title>
        <authorList>
            <consortium name="US DOE Joint Genome Institute (JGI-PGF)"/>
            <person name="Walter F."/>
            <person name="Albersmeier A."/>
            <person name="Kalinowski J."/>
            <person name="Ruckert C."/>
        </authorList>
    </citation>
    <scope>NUCLEOTIDE SEQUENCE</scope>
    <source>
        <strain evidence="5">CGMCC 1.12919</strain>
    </source>
</reference>
<dbReference type="Pfam" id="PF00440">
    <property type="entry name" value="TetR_N"/>
    <property type="match status" value="1"/>
</dbReference>
<evidence type="ECO:0000256" key="2">
    <source>
        <dbReference type="PROSITE-ProRule" id="PRU00335"/>
    </source>
</evidence>
<evidence type="ECO:0000259" key="4">
    <source>
        <dbReference type="PROSITE" id="PS50977"/>
    </source>
</evidence>
<evidence type="ECO:0000313" key="5">
    <source>
        <dbReference type="EMBL" id="GGC53670.1"/>
    </source>
</evidence>
<dbReference type="SUPFAM" id="SSF46689">
    <property type="entry name" value="Homeodomain-like"/>
    <property type="match status" value="1"/>
</dbReference>
<evidence type="ECO:0000313" key="6">
    <source>
        <dbReference type="Proteomes" id="UP000637002"/>
    </source>
</evidence>
<protein>
    <submittedName>
        <fullName evidence="5">TetR family transcriptional regulator</fullName>
    </submittedName>
</protein>
<evidence type="ECO:0000256" key="1">
    <source>
        <dbReference type="ARBA" id="ARBA00023125"/>
    </source>
</evidence>
<accession>A0A916TZ47</accession>
<organism evidence="5 6">
    <name type="scientific">Chelatococcus reniformis</name>
    <dbReference type="NCBI Taxonomy" id="1494448"/>
    <lineage>
        <taxon>Bacteria</taxon>
        <taxon>Pseudomonadati</taxon>
        <taxon>Pseudomonadota</taxon>
        <taxon>Alphaproteobacteria</taxon>
        <taxon>Hyphomicrobiales</taxon>
        <taxon>Chelatococcaceae</taxon>
        <taxon>Chelatococcus</taxon>
    </lineage>
</organism>
<dbReference type="InterPro" id="IPR050109">
    <property type="entry name" value="HTH-type_TetR-like_transc_reg"/>
</dbReference>
<dbReference type="RefSeq" id="WP_188608641.1">
    <property type="nucleotide sequence ID" value="NZ_BMGG01000002.1"/>
</dbReference>
<sequence length="221" mass="23964">MGERKVTRRNNSGEAAAERGGGARRYRGVPLDARRAQRREALVRAAVEVYGARGYRNATVKAICEAAGLTERYFYESFANGEALLVAAFRAVTEQTLADIERAGAGQPGTSSARMEAVLLAYFRLLKERPRGARVFLVEIVGIDVQVDAMVAWAVNSFGALFERTINPGMAIDDGAARTLLRAGVVGGVFQIALTWIGRGYDDDVDLVAAQALRLTDVLRQ</sequence>
<name>A0A916TZ47_9HYPH</name>
<feature type="region of interest" description="Disordered" evidence="3">
    <location>
        <begin position="1"/>
        <end position="21"/>
    </location>
</feature>
<dbReference type="AlphaFoldDB" id="A0A916TZ47"/>
<evidence type="ECO:0000256" key="3">
    <source>
        <dbReference type="SAM" id="MobiDB-lite"/>
    </source>
</evidence>
<dbReference type="InterPro" id="IPR001647">
    <property type="entry name" value="HTH_TetR"/>
</dbReference>
<dbReference type="InterPro" id="IPR009057">
    <property type="entry name" value="Homeodomain-like_sf"/>
</dbReference>
<dbReference type="PANTHER" id="PTHR30055:SF226">
    <property type="entry name" value="HTH-TYPE TRANSCRIPTIONAL REGULATOR PKSA"/>
    <property type="match status" value="1"/>
</dbReference>
<comment type="caution">
    <text evidence="5">The sequence shown here is derived from an EMBL/GenBank/DDBJ whole genome shotgun (WGS) entry which is preliminary data.</text>
</comment>
<dbReference type="GO" id="GO:0003700">
    <property type="term" value="F:DNA-binding transcription factor activity"/>
    <property type="evidence" value="ECO:0007669"/>
    <property type="project" value="TreeGrafter"/>
</dbReference>
<dbReference type="GO" id="GO:0000976">
    <property type="term" value="F:transcription cis-regulatory region binding"/>
    <property type="evidence" value="ECO:0007669"/>
    <property type="project" value="TreeGrafter"/>
</dbReference>
<proteinExistence type="predicted"/>
<feature type="domain" description="HTH tetR-type" evidence="4">
    <location>
        <begin position="36"/>
        <end position="96"/>
    </location>
</feature>
<dbReference type="PROSITE" id="PS50977">
    <property type="entry name" value="HTH_TETR_2"/>
    <property type="match status" value="1"/>
</dbReference>
<dbReference type="Gene3D" id="1.10.357.10">
    <property type="entry name" value="Tetracycline Repressor, domain 2"/>
    <property type="match status" value="1"/>
</dbReference>
<dbReference type="Proteomes" id="UP000637002">
    <property type="component" value="Unassembled WGS sequence"/>
</dbReference>
<gene>
    <name evidence="5" type="ORF">GCM10010994_10850</name>
</gene>
<feature type="DNA-binding region" description="H-T-H motif" evidence="2">
    <location>
        <begin position="59"/>
        <end position="78"/>
    </location>
</feature>
<keyword evidence="6" id="KW-1185">Reference proteome</keyword>
<dbReference type="PRINTS" id="PR00455">
    <property type="entry name" value="HTHTETR"/>
</dbReference>
<dbReference type="EMBL" id="BMGG01000002">
    <property type="protein sequence ID" value="GGC53670.1"/>
    <property type="molecule type" value="Genomic_DNA"/>
</dbReference>
<reference evidence="5" key="2">
    <citation type="submission" date="2020-09" db="EMBL/GenBank/DDBJ databases">
        <authorList>
            <person name="Sun Q."/>
            <person name="Zhou Y."/>
        </authorList>
    </citation>
    <scope>NUCLEOTIDE SEQUENCE</scope>
    <source>
        <strain evidence="5">CGMCC 1.12919</strain>
    </source>
</reference>
<dbReference type="PANTHER" id="PTHR30055">
    <property type="entry name" value="HTH-TYPE TRANSCRIPTIONAL REGULATOR RUTR"/>
    <property type="match status" value="1"/>
</dbReference>
<keyword evidence="1 2" id="KW-0238">DNA-binding</keyword>